<name>A0AA41ZBU5_9SPHN</name>
<dbReference type="EMBL" id="JANFAV010000016">
    <property type="protein sequence ID" value="MCW6536804.1"/>
    <property type="molecule type" value="Genomic_DNA"/>
</dbReference>
<gene>
    <name evidence="2" type="ORF">NEE01_18660</name>
</gene>
<sequence>MSEAASYDFVVGLSARHSDAAIRLSRTFADREPGFAPADLIARIKSAFGRDTEAEPQPRSYAPADPETNPTEGWNPLDANAEPAPFIDPAEVARQAGHDEGYAAGLAAARAEAAATAERDRALLARLADALRDDARIDRDRLAKHMRQTVEHLVTRLVGEIGVSGDLLAARVAAATDLIADASESAILRVNPADMALLDGHLPATLFSVADAQIARGSFELETPSTIVEDGPDLWLDQLAAALDKVAVPMG</sequence>
<accession>A0AA41ZBU5</accession>
<dbReference type="RefSeq" id="WP_265270561.1">
    <property type="nucleotide sequence ID" value="NZ_JANFAV010000016.1"/>
</dbReference>
<dbReference type="AlphaFoldDB" id="A0AA41ZBU5"/>
<keyword evidence="3" id="KW-1185">Reference proteome</keyword>
<organism evidence="2 3">
    <name type="scientific">Sphingomonas lycopersici</name>
    <dbReference type="NCBI Taxonomy" id="2951807"/>
    <lineage>
        <taxon>Bacteria</taxon>
        <taxon>Pseudomonadati</taxon>
        <taxon>Pseudomonadota</taxon>
        <taxon>Alphaproteobacteria</taxon>
        <taxon>Sphingomonadales</taxon>
        <taxon>Sphingomonadaceae</taxon>
        <taxon>Sphingomonas</taxon>
    </lineage>
</organism>
<protein>
    <submittedName>
        <fullName evidence="2">Flagellar biosynthesis protein FliH</fullName>
    </submittedName>
</protein>
<keyword evidence="2" id="KW-0966">Cell projection</keyword>
<evidence type="ECO:0000313" key="3">
    <source>
        <dbReference type="Proteomes" id="UP001165565"/>
    </source>
</evidence>
<evidence type="ECO:0000313" key="2">
    <source>
        <dbReference type="EMBL" id="MCW6536804.1"/>
    </source>
</evidence>
<comment type="caution">
    <text evidence="2">The sequence shown here is derived from an EMBL/GenBank/DDBJ whole genome shotgun (WGS) entry which is preliminary data.</text>
</comment>
<feature type="region of interest" description="Disordered" evidence="1">
    <location>
        <begin position="49"/>
        <end position="84"/>
    </location>
</feature>
<keyword evidence="2" id="KW-0282">Flagellum</keyword>
<reference evidence="2" key="1">
    <citation type="submission" date="2022-06" db="EMBL/GenBank/DDBJ databases">
        <title>Sphingomonas sp. nov. isolated from rhizosphere soil of tomato.</title>
        <authorList>
            <person name="Dong H."/>
            <person name="Gao R."/>
        </authorList>
    </citation>
    <scope>NUCLEOTIDE SEQUENCE</scope>
    <source>
        <strain evidence="2">MMSM24</strain>
    </source>
</reference>
<keyword evidence="2" id="KW-0969">Cilium</keyword>
<proteinExistence type="predicted"/>
<evidence type="ECO:0000256" key="1">
    <source>
        <dbReference type="SAM" id="MobiDB-lite"/>
    </source>
</evidence>
<dbReference type="Proteomes" id="UP001165565">
    <property type="component" value="Unassembled WGS sequence"/>
</dbReference>